<sequence length="168" mass="18094">ENPGFRAGTAALQTVNVLNNYLASLQWQLYQAPEGFQALGRAKEVIEEMSRYANSAQGQNHGIRRILESLEPVGDTLDHVTEQLAGLSASVLNMEQSMGQLAQMVVQIGAAVMALAHVANHAGVNQLIQELIHESEGPTTATTMDPLTTTAADISWEILSDISEINEV</sequence>
<gene>
    <name evidence="1" type="ORF">PCOR1329_LOCUS8602</name>
</gene>
<keyword evidence="2" id="KW-1185">Reference proteome</keyword>
<accession>A0ABN9Q7M5</accession>
<feature type="non-terminal residue" evidence="1">
    <location>
        <position position="1"/>
    </location>
</feature>
<protein>
    <submittedName>
        <fullName evidence="1">Uncharacterized protein</fullName>
    </submittedName>
</protein>
<comment type="caution">
    <text evidence="1">The sequence shown here is derived from an EMBL/GenBank/DDBJ whole genome shotgun (WGS) entry which is preliminary data.</text>
</comment>
<evidence type="ECO:0000313" key="2">
    <source>
        <dbReference type="Proteomes" id="UP001189429"/>
    </source>
</evidence>
<name>A0ABN9Q7M5_9DINO</name>
<dbReference type="Proteomes" id="UP001189429">
    <property type="component" value="Unassembled WGS sequence"/>
</dbReference>
<proteinExistence type="predicted"/>
<reference evidence="1" key="1">
    <citation type="submission" date="2023-10" db="EMBL/GenBank/DDBJ databases">
        <authorList>
            <person name="Chen Y."/>
            <person name="Shah S."/>
            <person name="Dougan E. K."/>
            <person name="Thang M."/>
            <person name="Chan C."/>
        </authorList>
    </citation>
    <scope>NUCLEOTIDE SEQUENCE [LARGE SCALE GENOMIC DNA]</scope>
</reference>
<dbReference type="EMBL" id="CAUYUJ010002365">
    <property type="protein sequence ID" value="CAK0800455.1"/>
    <property type="molecule type" value="Genomic_DNA"/>
</dbReference>
<organism evidence="1 2">
    <name type="scientific">Prorocentrum cordatum</name>
    <dbReference type="NCBI Taxonomy" id="2364126"/>
    <lineage>
        <taxon>Eukaryota</taxon>
        <taxon>Sar</taxon>
        <taxon>Alveolata</taxon>
        <taxon>Dinophyceae</taxon>
        <taxon>Prorocentrales</taxon>
        <taxon>Prorocentraceae</taxon>
        <taxon>Prorocentrum</taxon>
    </lineage>
</organism>
<evidence type="ECO:0000313" key="1">
    <source>
        <dbReference type="EMBL" id="CAK0800455.1"/>
    </source>
</evidence>